<dbReference type="InterPro" id="IPR000600">
    <property type="entry name" value="ROK"/>
</dbReference>
<dbReference type="Pfam" id="PF00480">
    <property type="entry name" value="ROK"/>
    <property type="match status" value="1"/>
</dbReference>
<dbReference type="CDD" id="cd24066">
    <property type="entry name" value="ASKHA_NBD_ROK_EcFRK-like"/>
    <property type="match status" value="1"/>
</dbReference>
<dbReference type="OrthoDB" id="9810372at2"/>
<dbReference type="Gene3D" id="3.30.420.40">
    <property type="match status" value="2"/>
</dbReference>
<accession>A0A4P9K7T6</accession>
<evidence type="ECO:0000256" key="1">
    <source>
        <dbReference type="ARBA" id="ARBA00023277"/>
    </source>
</evidence>
<dbReference type="EMBL" id="CP040602">
    <property type="protein sequence ID" value="QCU91119.1"/>
    <property type="molecule type" value="Genomic_DNA"/>
</dbReference>
<dbReference type="AlphaFoldDB" id="A0A4P9K7T6"/>
<reference evidence="2 3" key="1">
    <citation type="submission" date="2019-05" db="EMBL/GenBank/DDBJ databases">
        <title>Thiomicrorhabdus sediminis sp. nov, a novel sulfur-oxidizing bacterium isolated from coastal sediment.</title>
        <authorList>
            <person name="Liu X."/>
        </authorList>
    </citation>
    <scope>NUCLEOTIDE SEQUENCE [LARGE SCALE GENOMIC DNA]</scope>
    <source>
        <strain evidence="2 3">G1</strain>
    </source>
</reference>
<dbReference type="PROSITE" id="PS01125">
    <property type="entry name" value="ROK"/>
    <property type="match status" value="1"/>
</dbReference>
<dbReference type="PANTHER" id="PTHR18964">
    <property type="entry name" value="ROK (REPRESSOR, ORF, KINASE) FAMILY"/>
    <property type="match status" value="1"/>
</dbReference>
<evidence type="ECO:0000313" key="3">
    <source>
        <dbReference type="Proteomes" id="UP000304864"/>
    </source>
</evidence>
<protein>
    <submittedName>
        <fullName evidence="2">ROK family protein</fullName>
    </submittedName>
</protein>
<keyword evidence="3" id="KW-1185">Reference proteome</keyword>
<dbReference type="InterPro" id="IPR043129">
    <property type="entry name" value="ATPase_NBD"/>
</dbReference>
<dbReference type="PANTHER" id="PTHR18964:SF174">
    <property type="entry name" value="D-ALLOSE KINASE-RELATED"/>
    <property type="match status" value="1"/>
</dbReference>
<organism evidence="2 3">
    <name type="scientific">Thiomicrorhabdus sediminis</name>
    <dbReference type="NCBI Taxonomy" id="2580412"/>
    <lineage>
        <taxon>Bacteria</taxon>
        <taxon>Pseudomonadati</taxon>
        <taxon>Pseudomonadota</taxon>
        <taxon>Gammaproteobacteria</taxon>
        <taxon>Thiotrichales</taxon>
        <taxon>Piscirickettsiaceae</taxon>
        <taxon>Thiomicrorhabdus</taxon>
    </lineage>
</organism>
<dbReference type="GO" id="GO:0004396">
    <property type="term" value="F:hexokinase activity"/>
    <property type="evidence" value="ECO:0007669"/>
    <property type="project" value="TreeGrafter"/>
</dbReference>
<dbReference type="InterPro" id="IPR049874">
    <property type="entry name" value="ROK_cs"/>
</dbReference>
<gene>
    <name evidence="2" type="ORF">FE785_04695</name>
</gene>
<dbReference type="KEGG" id="thig:FE785_04695"/>
<evidence type="ECO:0000313" key="2">
    <source>
        <dbReference type="EMBL" id="QCU91119.1"/>
    </source>
</evidence>
<keyword evidence="1" id="KW-0119">Carbohydrate metabolism</keyword>
<dbReference type="Proteomes" id="UP000304864">
    <property type="component" value="Chromosome"/>
</dbReference>
<name>A0A4P9K7T6_9GAMM</name>
<dbReference type="SUPFAM" id="SSF53067">
    <property type="entry name" value="Actin-like ATPase domain"/>
    <property type="match status" value="1"/>
</dbReference>
<sequence length="310" mass="33734">MRLGVDLGGTKIEIIALLVDESQPLHKAQEVYRKRIDTPQGDYRATLNAITQLVLQAERDLHNHDEFDMKGMQTRIGIGIPGAISSKTGLIKNANSVCLIGQDLQGDLQRSLRQTVRLANDANCFTLSEATDGAAQGFNSVFGVIIGTGCGGGMVLNGEILNGANAIGGEWGHNPLPWATADDTPLECYCGLKGCLETYVSGSGLQRHYQQRQNQSLNAKQIEQLALDGDEHANQLLEDYCVWLAKGLASVVNIYDPEVIVLGGGMSNLDLIYQRVPHIWQQWIFSDEVNTLLKPPMYGDSSGVRGAAWL</sequence>
<proteinExistence type="predicted"/>